<dbReference type="Gene3D" id="3.10.310.10">
    <property type="entry name" value="Diaminopimelate Epimerase, Chain A, domain 1"/>
    <property type="match status" value="1"/>
</dbReference>
<dbReference type="GO" id="GO:0003824">
    <property type="term" value="F:catalytic activity"/>
    <property type="evidence" value="ECO:0007669"/>
    <property type="project" value="InterPro"/>
</dbReference>
<dbReference type="AlphaFoldDB" id="A0A8J3NU52"/>
<comment type="caution">
    <text evidence="1">The sequence shown here is derived from an EMBL/GenBank/DDBJ whole genome shotgun (WGS) entry which is preliminary data.</text>
</comment>
<accession>A0A8J3NU52</accession>
<dbReference type="Pfam" id="PF02567">
    <property type="entry name" value="PhzC-PhzF"/>
    <property type="match status" value="1"/>
</dbReference>
<evidence type="ECO:0000313" key="1">
    <source>
        <dbReference type="EMBL" id="GIF92396.1"/>
    </source>
</evidence>
<evidence type="ECO:0000313" key="2">
    <source>
        <dbReference type="Proteomes" id="UP000619293"/>
    </source>
</evidence>
<sequence>MVDLHVLRVFCGPGGRGGNRLGVVSHGAMVIGDRQRLAVAAKLGFSETVFVDDPAHGVVDIYTPSVRLPFAGHPLVGTSWLLRHLGHGVDVLRPPAGDVATWPDGDFTWIAGRADWAAGRQLRQHGSAAEVDALPTPPQGTGFLYAWAWQDEAEGVIRARAFPRRGDAVVEDEATGAAALLLAHTLGRSVDIRQGVGSQILSRPRPDGWIEVGGRVALDEVRTL</sequence>
<dbReference type="Proteomes" id="UP000619293">
    <property type="component" value="Unassembled WGS sequence"/>
</dbReference>
<dbReference type="EMBL" id="BONG01000045">
    <property type="protein sequence ID" value="GIF92396.1"/>
    <property type="molecule type" value="Genomic_DNA"/>
</dbReference>
<keyword evidence="2" id="KW-1185">Reference proteome</keyword>
<dbReference type="RefSeq" id="WP_223124399.1">
    <property type="nucleotide sequence ID" value="NZ_BAAALB010000003.1"/>
</dbReference>
<proteinExistence type="predicted"/>
<organism evidence="1 2">
    <name type="scientific">Catellatospora chokoriensis</name>
    <dbReference type="NCBI Taxonomy" id="310353"/>
    <lineage>
        <taxon>Bacteria</taxon>
        <taxon>Bacillati</taxon>
        <taxon>Actinomycetota</taxon>
        <taxon>Actinomycetes</taxon>
        <taxon>Micromonosporales</taxon>
        <taxon>Micromonosporaceae</taxon>
        <taxon>Catellatospora</taxon>
    </lineage>
</organism>
<reference evidence="1 2" key="1">
    <citation type="submission" date="2021-01" db="EMBL/GenBank/DDBJ databases">
        <title>Whole genome shotgun sequence of Catellatospora chokoriensis NBRC 107358.</title>
        <authorList>
            <person name="Komaki H."/>
            <person name="Tamura T."/>
        </authorList>
    </citation>
    <scope>NUCLEOTIDE SEQUENCE [LARGE SCALE GENOMIC DNA]</scope>
    <source>
        <strain evidence="1 2">NBRC 107358</strain>
    </source>
</reference>
<gene>
    <name evidence="1" type="ORF">Cch02nite_58400</name>
</gene>
<evidence type="ECO:0008006" key="3">
    <source>
        <dbReference type="Google" id="ProtNLM"/>
    </source>
</evidence>
<protein>
    <recommendedName>
        <fullName evidence="3">PhzF family phenazine biosynthesis protein</fullName>
    </recommendedName>
</protein>
<name>A0A8J3NU52_9ACTN</name>
<dbReference type="SUPFAM" id="SSF54506">
    <property type="entry name" value="Diaminopimelate epimerase-like"/>
    <property type="match status" value="1"/>
</dbReference>
<dbReference type="InterPro" id="IPR003719">
    <property type="entry name" value="Phenazine_PhzF-like"/>
</dbReference>